<keyword evidence="1" id="KW-1133">Transmembrane helix</keyword>
<keyword evidence="1" id="KW-0472">Membrane</keyword>
<evidence type="ECO:0000313" key="3">
    <source>
        <dbReference type="Proteomes" id="UP000051085"/>
    </source>
</evidence>
<proteinExistence type="predicted"/>
<dbReference type="EMBL" id="AZGO01000049">
    <property type="protein sequence ID" value="KRM36352.1"/>
    <property type="molecule type" value="Genomic_DNA"/>
</dbReference>
<organism evidence="2 3">
    <name type="scientific">Limosilactobacillus pontis DSM 8475</name>
    <dbReference type="NCBI Taxonomy" id="1423794"/>
    <lineage>
        <taxon>Bacteria</taxon>
        <taxon>Bacillati</taxon>
        <taxon>Bacillota</taxon>
        <taxon>Bacilli</taxon>
        <taxon>Lactobacillales</taxon>
        <taxon>Lactobacillaceae</taxon>
        <taxon>Limosilactobacillus</taxon>
    </lineage>
</organism>
<dbReference type="AlphaFoldDB" id="A0A922PUT4"/>
<evidence type="ECO:0000313" key="2">
    <source>
        <dbReference type="EMBL" id="KRM36352.1"/>
    </source>
</evidence>
<feature type="transmembrane region" description="Helical" evidence="1">
    <location>
        <begin position="20"/>
        <end position="41"/>
    </location>
</feature>
<dbReference type="Proteomes" id="UP000051085">
    <property type="component" value="Unassembled WGS sequence"/>
</dbReference>
<name>A0A922PUT4_9LACO</name>
<comment type="caution">
    <text evidence="2">The sequence shown here is derived from an EMBL/GenBank/DDBJ whole genome shotgun (WGS) entry which is preliminary data.</text>
</comment>
<reference evidence="2 3" key="1">
    <citation type="journal article" date="2015" name="Genome Announc.">
        <title>Expanding the biotechnology potential of lactobacilli through comparative genomics of 213 strains and associated genera.</title>
        <authorList>
            <person name="Sun Z."/>
            <person name="Harris H.M."/>
            <person name="McCann A."/>
            <person name="Guo C."/>
            <person name="Argimon S."/>
            <person name="Zhang W."/>
            <person name="Yang X."/>
            <person name="Jeffery I.B."/>
            <person name="Cooney J.C."/>
            <person name="Kagawa T.F."/>
            <person name="Liu W."/>
            <person name="Song Y."/>
            <person name="Salvetti E."/>
            <person name="Wrobel A."/>
            <person name="Rasinkangas P."/>
            <person name="Parkhill J."/>
            <person name="Rea M.C."/>
            <person name="O'Sullivan O."/>
            <person name="Ritari J."/>
            <person name="Douillard F.P."/>
            <person name="Paul Ross R."/>
            <person name="Yang R."/>
            <person name="Briner A.E."/>
            <person name="Felis G.E."/>
            <person name="de Vos W.M."/>
            <person name="Barrangou R."/>
            <person name="Klaenhammer T.R."/>
            <person name="Caufield P.W."/>
            <person name="Cui Y."/>
            <person name="Zhang H."/>
            <person name="O'Toole P.W."/>
        </authorList>
    </citation>
    <scope>NUCLEOTIDE SEQUENCE [LARGE SCALE GENOMIC DNA]</scope>
    <source>
        <strain evidence="2 3">DSM 8475</strain>
    </source>
</reference>
<protein>
    <submittedName>
        <fullName evidence="2">Uncharacterized protein</fullName>
    </submittedName>
</protein>
<evidence type="ECO:0000256" key="1">
    <source>
        <dbReference type="SAM" id="Phobius"/>
    </source>
</evidence>
<keyword evidence="1" id="KW-0812">Transmembrane</keyword>
<accession>A0A922PUT4</accession>
<sequence length="67" mass="8108">MKNWWGLFSFITSKRPGYALLTAMIVLIVICLTVVWQYHYYSQQWLIEDRLARQFFREAVHNLANKK</sequence>
<gene>
    <name evidence="2" type="ORF">FD34_GL000055</name>
</gene>